<name>A0A6B8KJC0_9HYPH</name>
<dbReference type="Proteomes" id="UP000309061">
    <property type="component" value="Chromosome"/>
</dbReference>
<gene>
    <name evidence="1" type="ORF">H2LOC_016425</name>
</gene>
<dbReference type="RefSeq" id="WP_136497900.1">
    <property type="nucleotide sequence ID" value="NZ_CP046052.1"/>
</dbReference>
<sequence length="287" mass="31496">MGVRLRTAMLAAALLVAGFALRAPFDQLRRYLIARCNDPVRLPRLAEESRVRFQPGARDCAARVAEMLPAALARIEQEQGRPFANPPTVAVYVSYEDYARAGGLGDASVAAVARSGYVLLSPTLCGDESERLAGVLAHELSHSHIFGWRRSWFAARPPSWFTEGLAVMVSGGGGAEGVDEAMAVRAMARGWAITIEDTGLWRDFGAIGFAAEPPPEIFGGDRFAGRQRLAYREAQMFVAWLRRIDPQGFARLLNRVENNESFKDSFVKIYGAGSSRRWSEFLAGVSR</sequence>
<organism evidence="1 2">
    <name type="scientific">Methylocystis heyeri</name>
    <dbReference type="NCBI Taxonomy" id="391905"/>
    <lineage>
        <taxon>Bacteria</taxon>
        <taxon>Pseudomonadati</taxon>
        <taxon>Pseudomonadota</taxon>
        <taxon>Alphaproteobacteria</taxon>
        <taxon>Hyphomicrobiales</taxon>
        <taxon>Methylocystaceae</taxon>
        <taxon>Methylocystis</taxon>
    </lineage>
</organism>
<evidence type="ECO:0008006" key="3">
    <source>
        <dbReference type="Google" id="ProtNLM"/>
    </source>
</evidence>
<protein>
    <recommendedName>
        <fullName evidence="3">Peptidase MA-like domain-containing protein</fullName>
    </recommendedName>
</protein>
<keyword evidence="2" id="KW-1185">Reference proteome</keyword>
<evidence type="ECO:0000313" key="2">
    <source>
        <dbReference type="Proteomes" id="UP000309061"/>
    </source>
</evidence>
<proteinExistence type="predicted"/>
<dbReference type="OrthoDB" id="8439564at2"/>
<reference evidence="1 2" key="1">
    <citation type="submission" date="2019-11" db="EMBL/GenBank/DDBJ databases">
        <title>The genome sequence of Methylocystis heyeri.</title>
        <authorList>
            <person name="Oshkin I.Y."/>
            <person name="Miroshnikov K."/>
            <person name="Dedysh S.N."/>
        </authorList>
    </citation>
    <scope>NUCLEOTIDE SEQUENCE [LARGE SCALE GENOMIC DNA]</scope>
    <source>
        <strain evidence="1 2">H2</strain>
    </source>
</reference>
<evidence type="ECO:0000313" key="1">
    <source>
        <dbReference type="EMBL" id="QGM47151.1"/>
    </source>
</evidence>
<dbReference type="AlphaFoldDB" id="A0A6B8KJC0"/>
<dbReference type="KEGG" id="mhey:H2LOC_016425"/>
<accession>A0A6B8KJC0</accession>
<dbReference type="EMBL" id="CP046052">
    <property type="protein sequence ID" value="QGM47151.1"/>
    <property type="molecule type" value="Genomic_DNA"/>
</dbReference>